<feature type="compositionally biased region" description="Polar residues" evidence="11">
    <location>
        <begin position="277"/>
        <end position="292"/>
    </location>
</feature>
<dbReference type="FunFam" id="1.10.10.60:FF:000246">
    <property type="entry name" value="Telomeric repeat-binding factor 2-interacting protein 1"/>
    <property type="match status" value="1"/>
</dbReference>
<keyword evidence="5 10" id="KW-0805">Transcription regulation</keyword>
<feature type="compositionally biased region" description="Polar residues" evidence="11">
    <location>
        <begin position="340"/>
        <end position="371"/>
    </location>
</feature>
<evidence type="ECO:0000256" key="8">
    <source>
        <dbReference type="ARBA" id="ARBA00023242"/>
    </source>
</evidence>
<evidence type="ECO:0000256" key="3">
    <source>
        <dbReference type="ARBA" id="ARBA00022454"/>
    </source>
</evidence>
<feature type="compositionally biased region" description="Acidic residues" evidence="11">
    <location>
        <begin position="251"/>
        <end position="272"/>
    </location>
</feature>
<feature type="compositionally biased region" description="Acidic residues" evidence="11">
    <location>
        <begin position="397"/>
        <end position="407"/>
    </location>
</feature>
<dbReference type="GO" id="GO:0010833">
    <property type="term" value="P:telomere maintenance via telomere lengthening"/>
    <property type="evidence" value="ECO:0007669"/>
    <property type="project" value="UniProtKB-UniRule"/>
</dbReference>
<dbReference type="SUPFAM" id="SSF46689">
    <property type="entry name" value="Homeodomain-like"/>
    <property type="match status" value="1"/>
</dbReference>
<dbReference type="Pfam" id="PF08914">
    <property type="entry name" value="Myb_Rap1"/>
    <property type="match status" value="1"/>
</dbReference>
<organism evidence="13 14">
    <name type="scientific">Merluccius polli</name>
    <name type="common">Benguela hake</name>
    <name type="synonym">Merluccius cadenati</name>
    <dbReference type="NCBI Taxonomy" id="89951"/>
    <lineage>
        <taxon>Eukaryota</taxon>
        <taxon>Metazoa</taxon>
        <taxon>Chordata</taxon>
        <taxon>Craniata</taxon>
        <taxon>Vertebrata</taxon>
        <taxon>Euteleostomi</taxon>
        <taxon>Actinopterygii</taxon>
        <taxon>Neopterygii</taxon>
        <taxon>Teleostei</taxon>
        <taxon>Neoteleostei</taxon>
        <taxon>Acanthomorphata</taxon>
        <taxon>Zeiogadaria</taxon>
        <taxon>Gadariae</taxon>
        <taxon>Gadiformes</taxon>
        <taxon>Gadoidei</taxon>
        <taxon>Merlucciidae</taxon>
        <taxon>Merluccius</taxon>
    </lineage>
</organism>
<name>A0AA47MW26_MERPO</name>
<dbReference type="PROSITE" id="PS50172">
    <property type="entry name" value="BRCT"/>
    <property type="match status" value="1"/>
</dbReference>
<dbReference type="SUPFAM" id="SSF52113">
    <property type="entry name" value="BRCT domain"/>
    <property type="match status" value="1"/>
</dbReference>
<feature type="compositionally biased region" description="Polar residues" evidence="11">
    <location>
        <begin position="204"/>
        <end position="220"/>
    </location>
</feature>
<dbReference type="InterPro" id="IPR015010">
    <property type="entry name" value="TERF2IP_Myb"/>
</dbReference>
<evidence type="ECO:0000256" key="6">
    <source>
        <dbReference type="ARBA" id="ARBA00023159"/>
    </source>
</evidence>
<dbReference type="InterPro" id="IPR021661">
    <property type="entry name" value="Rap1_C"/>
</dbReference>
<evidence type="ECO:0000256" key="9">
    <source>
        <dbReference type="ARBA" id="ARBA00032471"/>
    </source>
</evidence>
<keyword evidence="14" id="KW-1185">Reference proteome</keyword>
<gene>
    <name evidence="13" type="primary">terf2ip</name>
    <name evidence="13" type="ORF">N1851_013442</name>
</gene>
<comment type="caution">
    <text evidence="13">The sequence shown here is derived from an EMBL/GenBank/DDBJ whole genome shotgun (WGS) entry which is preliminary data.</text>
</comment>
<evidence type="ECO:0000256" key="5">
    <source>
        <dbReference type="ARBA" id="ARBA00023015"/>
    </source>
</evidence>
<dbReference type="Pfam" id="PF16589">
    <property type="entry name" value="BRCT_2"/>
    <property type="match status" value="1"/>
</dbReference>
<dbReference type="InterPro" id="IPR009057">
    <property type="entry name" value="Homeodomain-like_sf"/>
</dbReference>
<proteinExistence type="inferred from homology"/>
<dbReference type="GO" id="GO:0070187">
    <property type="term" value="C:shelterin complex"/>
    <property type="evidence" value="ECO:0007669"/>
    <property type="project" value="TreeGrafter"/>
</dbReference>
<protein>
    <recommendedName>
        <fullName evidence="2 10">Telomeric repeat-binding factor 2-interacting protein 1</fullName>
        <shortName evidence="10">TERF2-interacting telomeric protein 1</shortName>
    </recommendedName>
    <alternativeName>
        <fullName evidence="9 10">Repressor/activator protein 1 homolog</fullName>
    </alternativeName>
</protein>
<evidence type="ECO:0000313" key="14">
    <source>
        <dbReference type="Proteomes" id="UP001174136"/>
    </source>
</evidence>
<dbReference type="Proteomes" id="UP001174136">
    <property type="component" value="Unassembled WGS sequence"/>
</dbReference>
<reference evidence="13" key="1">
    <citation type="journal article" date="2023" name="Front. Mar. Sci.">
        <title>A new Merluccius polli reference genome to investigate the effects of global change in West African waters.</title>
        <authorList>
            <person name="Mateo J.L."/>
            <person name="Blanco-Fernandez C."/>
            <person name="Garcia-Vazquez E."/>
            <person name="Machado-Schiaffino G."/>
        </authorList>
    </citation>
    <scope>NUCLEOTIDE SEQUENCE</scope>
    <source>
        <strain evidence="13">C29</strain>
        <tissue evidence="13">Fin</tissue>
    </source>
</reference>
<evidence type="ECO:0000256" key="11">
    <source>
        <dbReference type="SAM" id="MobiDB-lite"/>
    </source>
</evidence>
<dbReference type="EMBL" id="JAOPHQ010002335">
    <property type="protein sequence ID" value="KAK0147210.1"/>
    <property type="molecule type" value="Genomic_DNA"/>
</dbReference>
<feature type="compositionally biased region" description="Basic residues" evidence="11">
    <location>
        <begin position="378"/>
        <end position="387"/>
    </location>
</feature>
<dbReference type="InterPro" id="IPR039595">
    <property type="entry name" value="TE2IP/Rap1"/>
</dbReference>
<feature type="compositionally biased region" description="Basic and acidic residues" evidence="11">
    <location>
        <begin position="187"/>
        <end position="196"/>
    </location>
</feature>
<dbReference type="InterPro" id="IPR001357">
    <property type="entry name" value="BRCT_dom"/>
</dbReference>
<dbReference type="Gene3D" id="1.10.10.60">
    <property type="entry name" value="Homeodomain-like"/>
    <property type="match status" value="1"/>
</dbReference>
<keyword evidence="6 10" id="KW-0010">Activator</keyword>
<feature type="compositionally biased region" description="Low complexity" evidence="11">
    <location>
        <begin position="328"/>
        <end position="339"/>
    </location>
</feature>
<evidence type="ECO:0000256" key="4">
    <source>
        <dbReference type="ARBA" id="ARBA00022895"/>
    </source>
</evidence>
<evidence type="ECO:0000313" key="13">
    <source>
        <dbReference type="EMBL" id="KAK0147210.1"/>
    </source>
</evidence>
<evidence type="ECO:0000256" key="2">
    <source>
        <dbReference type="ARBA" id="ARBA00017805"/>
    </source>
</evidence>
<dbReference type="PANTHER" id="PTHR16466:SF6">
    <property type="entry name" value="TELOMERIC REPEAT-BINDING FACTOR 2-INTERACTING PROTEIN 1"/>
    <property type="match status" value="1"/>
</dbReference>
<dbReference type="GO" id="GO:0031848">
    <property type="term" value="P:protection from non-homologous end joining at telomere"/>
    <property type="evidence" value="ECO:0007669"/>
    <property type="project" value="TreeGrafter"/>
</dbReference>
<comment type="similarity">
    <text evidence="1 10">Belongs to the RAP1 family.</text>
</comment>
<dbReference type="CDD" id="cd11655">
    <property type="entry name" value="rap1_myb-like"/>
    <property type="match status" value="1"/>
</dbReference>
<dbReference type="GO" id="GO:0005654">
    <property type="term" value="C:nucleoplasm"/>
    <property type="evidence" value="ECO:0007669"/>
    <property type="project" value="UniProtKB-ARBA"/>
</dbReference>
<dbReference type="PANTHER" id="PTHR16466">
    <property type="entry name" value="TELOMERE REPEAT-BINDING FACTOR 2-INTERACTING PROTEIN 1"/>
    <property type="match status" value="1"/>
</dbReference>
<keyword evidence="7 10" id="KW-0804">Transcription</keyword>
<comment type="subunit">
    <text evidence="10">Homodimer.</text>
</comment>
<keyword evidence="3 10" id="KW-0158">Chromosome</keyword>
<feature type="compositionally biased region" description="Acidic residues" evidence="11">
    <location>
        <begin position="226"/>
        <end position="238"/>
    </location>
</feature>
<dbReference type="GO" id="GO:0042162">
    <property type="term" value="F:telomeric DNA binding"/>
    <property type="evidence" value="ECO:0007669"/>
    <property type="project" value="TreeGrafter"/>
</dbReference>
<evidence type="ECO:0000256" key="1">
    <source>
        <dbReference type="ARBA" id="ARBA00010467"/>
    </source>
</evidence>
<dbReference type="InterPro" id="IPR036420">
    <property type="entry name" value="BRCT_dom_sf"/>
</dbReference>
<evidence type="ECO:0000256" key="7">
    <source>
        <dbReference type="ARBA" id="ARBA00023163"/>
    </source>
</evidence>
<keyword evidence="8 10" id="KW-0539">Nucleus</keyword>
<feature type="domain" description="BRCT" evidence="12">
    <location>
        <begin position="27"/>
        <end position="102"/>
    </location>
</feature>
<dbReference type="AlphaFoldDB" id="A0AA47MW26"/>
<evidence type="ECO:0000259" key="12">
    <source>
        <dbReference type="PROSITE" id="PS50172"/>
    </source>
</evidence>
<feature type="region of interest" description="Disordered" evidence="11">
    <location>
        <begin position="177"/>
        <end position="432"/>
    </location>
</feature>
<keyword evidence="4 10" id="KW-0779">Telomere</keyword>
<accession>A0AA47MW26</accession>
<comment type="subcellular location">
    <subcellularLocation>
        <location evidence="10">Nucleus</location>
    </subcellularLocation>
    <subcellularLocation>
        <location evidence="10">Chromosome</location>
        <location evidence="10">Telomere</location>
    </subcellularLocation>
</comment>
<dbReference type="Pfam" id="PF11626">
    <property type="entry name" value="Rap1_C"/>
    <property type="match status" value="1"/>
</dbReference>
<sequence>MPSQLEGKDRSRVISPVLFMGVDGEPMRFYLSPGPAKLELQPTIKAGGGMVCNAQEPRAILLVDPSAVGSLTEKTAHWYVSAQYIRDCVEKNEQLELEDYRVKPNTTHTHMKTRSTTTGRTYYNSEEDTAIISYVAKQKGSLKGNRLWQEMEKKHVTKHSWQSMKYRYLNKLMDRPAMVQDGGSRNGESKMAENQETRVGGSSPKKQMASSSDDLTSSGLAQPDDQQPDDQQPDDQQPDDQQAHDQQADDQQADDQQADDQQADDQQTEDLPMEAGSSESTNIESPTASSFPDQDVTPCVTPKRRSHRLILRDTPPSDTEARTSLPCSSPKASTSAASSRLQPSSPPHQLTESNQSAGPTSTSDGGANPVTQKEVEKRGKRKAKRKLGFLEMATKEFEDDSESDYAETSDQPETSDTQHPRETTSKQPTAMPHVAMETRTAVETGSAPKPHLFIFDSESQEEGCQPMDCDDAAVPAGPAPISETAEVVSLNQAQLKEDMRRIRELMKQTNQDLVSVTKALLKTSGDFSAALALLVNPTSARGPFWSRRDDRLLLTSDPKAHRQLQKRYGEQGVAKRLVFLEGEL</sequence>
<evidence type="ECO:0000256" key="10">
    <source>
        <dbReference type="RuleBase" id="RU367107"/>
    </source>
</evidence>
<dbReference type="GO" id="GO:0006355">
    <property type="term" value="P:regulation of DNA-templated transcription"/>
    <property type="evidence" value="ECO:0007669"/>
    <property type="project" value="UniProtKB-UniRule"/>
</dbReference>
<comment type="function">
    <text evidence="10">Acts both as a regulator of telomere function and as a transcription regulator. Involved in the regulation of telomere length and protection as a component of the shelterin complex (telosome). Does not bind DNA directly: recruited to telomeric double-stranded 5'-TTAGGG-3' repeats via its interaction with terf2. Independently of its function in telomeres, also acts as a transcription regulator: recruited to extratelomeric 5'-TTAGGG-3' sites via its association with terf2 or other factors, and regulates gene expression.</text>
</comment>